<comment type="similarity">
    <text evidence="2">Belongs to the threonine aldolase family.</text>
</comment>
<dbReference type="GO" id="GO:0006567">
    <property type="term" value="P:L-threonine catabolic process"/>
    <property type="evidence" value="ECO:0007669"/>
    <property type="project" value="TreeGrafter"/>
</dbReference>
<dbReference type="FunFam" id="3.40.640.10:FF:000030">
    <property type="entry name" value="Low-specificity L-threonine aldolase"/>
    <property type="match status" value="1"/>
</dbReference>
<protein>
    <submittedName>
        <fullName evidence="8">Threonine aldolase</fullName>
        <ecNumber evidence="8">4.1.2.5</ecNumber>
    </submittedName>
</protein>
<dbReference type="eggNOG" id="COG2008">
    <property type="taxonomic scope" value="Bacteria"/>
</dbReference>
<organism evidence="8 9">
    <name type="scientific">Rubidibacter lacunae KORDI 51-2</name>
    <dbReference type="NCBI Taxonomy" id="582515"/>
    <lineage>
        <taxon>Bacteria</taxon>
        <taxon>Bacillati</taxon>
        <taxon>Cyanobacteriota</taxon>
        <taxon>Cyanophyceae</taxon>
        <taxon>Oscillatoriophycideae</taxon>
        <taxon>Chroococcales</taxon>
        <taxon>Aphanothecaceae</taxon>
        <taxon>Rubidibacter</taxon>
    </lineage>
</organism>
<sequence length="344" mass="37078">MEQNLELDFRSDTVTKPCLRMREAMFKAEVGDDYYRDDPTVQELERFAADLFGKEAALLTSSGTQSNLIAIMSHCQRGEAFIVGHRSHAYLRELGGAAMIAGVQPQVVHNRADGKLSLEDIKASLFPASILFAPVRLIAVENTIDGMVLPLDYLKDVADLATEHGLQVHTDGARIFNAAAAIGCPVSNIACFSNTVSFCLSKGLGAPVGSVLVGSAQTIEKARRHRQMLGGGMRQAGILAAAGLFALQNNVSRLERDHARAKELADALSNLPGLTVETPQTNIVFCNVDASVQGKFSEFLKKNGIRVSGTPDRQRWVTHLGIDDVALATTANLLTQMQGNCNES</sequence>
<dbReference type="InterPro" id="IPR015421">
    <property type="entry name" value="PyrdxlP-dep_Trfase_major"/>
</dbReference>
<dbReference type="PIRSF" id="PIRSF017617">
    <property type="entry name" value="Thr_aldolase"/>
    <property type="match status" value="1"/>
</dbReference>
<evidence type="ECO:0000256" key="4">
    <source>
        <dbReference type="ARBA" id="ARBA00023239"/>
    </source>
</evidence>
<keyword evidence="6" id="KW-0175">Coiled coil</keyword>
<gene>
    <name evidence="8" type="ORF">KR51_00013990</name>
</gene>
<dbReference type="PANTHER" id="PTHR48097:SF9">
    <property type="entry name" value="L-THREONINE ALDOLASE"/>
    <property type="match status" value="1"/>
</dbReference>
<dbReference type="CDD" id="cd06502">
    <property type="entry name" value="TA_like"/>
    <property type="match status" value="1"/>
</dbReference>
<evidence type="ECO:0000313" key="9">
    <source>
        <dbReference type="Proteomes" id="UP000016960"/>
    </source>
</evidence>
<evidence type="ECO:0000256" key="5">
    <source>
        <dbReference type="PIRSR" id="PIRSR017617-1"/>
    </source>
</evidence>
<dbReference type="Gene3D" id="3.90.1150.10">
    <property type="entry name" value="Aspartate Aminotransferase, domain 1"/>
    <property type="match status" value="1"/>
</dbReference>
<dbReference type="GO" id="GO:0008732">
    <property type="term" value="F:L-allo-threonine aldolase activity"/>
    <property type="evidence" value="ECO:0007669"/>
    <property type="project" value="TreeGrafter"/>
</dbReference>
<feature type="modified residue" description="N6-(pyridoxal phosphate)lysine" evidence="5">
    <location>
        <position position="202"/>
    </location>
</feature>
<keyword evidence="4 8" id="KW-0456">Lyase</keyword>
<dbReference type="InParanoid" id="U5DC07"/>
<dbReference type="InterPro" id="IPR001597">
    <property type="entry name" value="ArAA_b-elim_lyase/Thr_aldolase"/>
</dbReference>
<dbReference type="STRING" id="582515.KR51_00013990"/>
<dbReference type="Pfam" id="PF01212">
    <property type="entry name" value="Beta_elim_lyase"/>
    <property type="match status" value="1"/>
</dbReference>
<comment type="caution">
    <text evidence="8">The sequence shown here is derived from an EMBL/GenBank/DDBJ whole genome shotgun (WGS) entry which is preliminary data.</text>
</comment>
<comment type="cofactor">
    <cofactor evidence="1">
        <name>pyridoxal 5'-phosphate</name>
        <dbReference type="ChEBI" id="CHEBI:597326"/>
    </cofactor>
</comment>
<dbReference type="Proteomes" id="UP000016960">
    <property type="component" value="Unassembled WGS sequence"/>
</dbReference>
<evidence type="ECO:0000256" key="3">
    <source>
        <dbReference type="ARBA" id="ARBA00022898"/>
    </source>
</evidence>
<dbReference type="InterPro" id="IPR015424">
    <property type="entry name" value="PyrdxlP-dep_Trfase"/>
</dbReference>
<reference evidence="8 9" key="1">
    <citation type="submission" date="2013-05" db="EMBL/GenBank/DDBJ databases">
        <title>Draft genome sequence of Rubidibacter lacunae KORDI 51-2.</title>
        <authorList>
            <person name="Choi D.H."/>
            <person name="Noh J.H."/>
            <person name="Kwon K.-K."/>
            <person name="Lee J.-H."/>
            <person name="Ryu J.-Y."/>
        </authorList>
    </citation>
    <scope>NUCLEOTIDE SEQUENCE [LARGE SCALE GENOMIC DNA]</scope>
    <source>
        <strain evidence="8 9">KORDI 51-2</strain>
    </source>
</reference>
<feature type="domain" description="Aromatic amino acid beta-eliminating lyase/threonine aldolase" evidence="7">
    <location>
        <begin position="8"/>
        <end position="290"/>
    </location>
</feature>
<dbReference type="OrthoDB" id="9774495at2"/>
<dbReference type="NCBIfam" id="NF041359">
    <property type="entry name" value="GntG_guanitoxin"/>
    <property type="match status" value="1"/>
</dbReference>
<dbReference type="Gene3D" id="3.40.640.10">
    <property type="entry name" value="Type I PLP-dependent aspartate aminotransferase-like (Major domain)"/>
    <property type="match status" value="1"/>
</dbReference>
<feature type="coiled-coil region" evidence="6">
    <location>
        <begin position="244"/>
        <end position="271"/>
    </location>
</feature>
<evidence type="ECO:0000259" key="7">
    <source>
        <dbReference type="Pfam" id="PF01212"/>
    </source>
</evidence>
<name>U5DC07_9CHRO</name>
<dbReference type="EC" id="4.1.2.5" evidence="8"/>
<keyword evidence="3" id="KW-0663">Pyridoxal phosphate</keyword>
<dbReference type="PATRIC" id="fig|582515.4.peg.1568"/>
<evidence type="ECO:0000256" key="1">
    <source>
        <dbReference type="ARBA" id="ARBA00001933"/>
    </source>
</evidence>
<dbReference type="InterPro" id="IPR023603">
    <property type="entry name" value="Low_specificity_L-TA-like"/>
</dbReference>
<evidence type="ECO:0000313" key="8">
    <source>
        <dbReference type="EMBL" id="ERN42063.1"/>
    </source>
</evidence>
<evidence type="ECO:0000256" key="6">
    <source>
        <dbReference type="SAM" id="Coils"/>
    </source>
</evidence>
<evidence type="ECO:0000256" key="2">
    <source>
        <dbReference type="ARBA" id="ARBA00006966"/>
    </source>
</evidence>
<dbReference type="GO" id="GO:0005829">
    <property type="term" value="C:cytosol"/>
    <property type="evidence" value="ECO:0007669"/>
    <property type="project" value="TreeGrafter"/>
</dbReference>
<dbReference type="GO" id="GO:0006545">
    <property type="term" value="P:glycine biosynthetic process"/>
    <property type="evidence" value="ECO:0007669"/>
    <property type="project" value="TreeGrafter"/>
</dbReference>
<keyword evidence="9" id="KW-1185">Reference proteome</keyword>
<dbReference type="InterPro" id="IPR015422">
    <property type="entry name" value="PyrdxlP-dep_Trfase_small"/>
</dbReference>
<dbReference type="EMBL" id="ASSJ01000035">
    <property type="protein sequence ID" value="ERN42063.1"/>
    <property type="molecule type" value="Genomic_DNA"/>
</dbReference>
<dbReference type="PANTHER" id="PTHR48097">
    <property type="entry name" value="L-THREONINE ALDOLASE-RELATED"/>
    <property type="match status" value="1"/>
</dbReference>
<accession>U5DC07</accession>
<proteinExistence type="inferred from homology"/>
<dbReference type="RefSeq" id="WP_022605981.1">
    <property type="nucleotide sequence ID" value="NZ_ASSJ01000035.1"/>
</dbReference>
<dbReference type="SUPFAM" id="SSF53383">
    <property type="entry name" value="PLP-dependent transferases"/>
    <property type="match status" value="1"/>
</dbReference>
<dbReference type="NCBIfam" id="NF007825">
    <property type="entry name" value="PRK10534.1"/>
    <property type="match status" value="1"/>
</dbReference>
<dbReference type="AlphaFoldDB" id="U5DC07"/>